<dbReference type="InterPro" id="IPR016064">
    <property type="entry name" value="NAD/diacylglycerol_kinase_sf"/>
</dbReference>
<protein>
    <recommendedName>
        <fullName evidence="6">NAD kinase</fullName>
        <ecNumber evidence="6">2.7.1.23</ecNumber>
    </recommendedName>
    <alternativeName>
        <fullName evidence="6">ATP-dependent NAD kinase</fullName>
    </alternativeName>
</protein>
<proteinExistence type="inferred from homology"/>
<comment type="cofactor">
    <cofactor evidence="6">
        <name>a divalent metal cation</name>
        <dbReference type="ChEBI" id="CHEBI:60240"/>
    </cofactor>
</comment>
<dbReference type="GO" id="GO:0051287">
    <property type="term" value="F:NAD binding"/>
    <property type="evidence" value="ECO:0007669"/>
    <property type="project" value="UniProtKB-ARBA"/>
</dbReference>
<feature type="binding site" evidence="6">
    <location>
        <position position="132"/>
    </location>
    <ligand>
        <name>NAD(+)</name>
        <dbReference type="ChEBI" id="CHEBI:57540"/>
    </ligand>
</feature>
<dbReference type="InterPro" id="IPR002504">
    <property type="entry name" value="NADK"/>
</dbReference>
<accession>A0A9D1FJV7</accession>
<feature type="binding site" evidence="6">
    <location>
        <position position="151"/>
    </location>
    <ligand>
        <name>NAD(+)</name>
        <dbReference type="ChEBI" id="CHEBI:57540"/>
    </ligand>
</feature>
<evidence type="ECO:0000313" key="7">
    <source>
        <dbReference type="EMBL" id="HIS74909.1"/>
    </source>
</evidence>
<dbReference type="EC" id="2.7.1.23" evidence="6"/>
<sequence>MELNLNNSVIIYNPEIEGSYEFSKVLSKKLENLQIYTLDNMPKDPEFVIVVGGDGTLLKCARNYCESDTPIFGFNMGRLGFLAQALPSEIDTVVNKIKSGNFRVEKRIMLKCRTTGAVALNDMVIRGATFSRTSTLNLYINNVKLCSYLADGLIISTPTGSSAYALSAGGPIIAPSIECFVVVPICPHTLNARPIVIPSDEHIKITTLEAPKDFQITADGQDARIIKNEICVEKHTKYAKLLLLNDNKNHFYDILREKLHWGMAPNK</sequence>
<organism evidence="7 8">
    <name type="scientific">Candidatus Galligastranaerophilus intestinavium</name>
    <dbReference type="NCBI Taxonomy" id="2840836"/>
    <lineage>
        <taxon>Bacteria</taxon>
        <taxon>Candidatus Galligastranaerophilus</taxon>
    </lineage>
</organism>
<gene>
    <name evidence="6" type="primary">nadK</name>
    <name evidence="7" type="ORF">IAA86_07805</name>
</gene>
<dbReference type="Gene3D" id="3.40.50.10330">
    <property type="entry name" value="Probable inorganic polyphosphate/atp-NAD kinase, domain 1"/>
    <property type="match status" value="1"/>
</dbReference>
<dbReference type="GO" id="GO:0046872">
    <property type="term" value="F:metal ion binding"/>
    <property type="evidence" value="ECO:0007669"/>
    <property type="project" value="UniProtKB-UniRule"/>
</dbReference>
<reference evidence="7" key="1">
    <citation type="submission" date="2020-10" db="EMBL/GenBank/DDBJ databases">
        <authorList>
            <person name="Gilroy R."/>
        </authorList>
    </citation>
    <scope>NUCLEOTIDE SEQUENCE</scope>
    <source>
        <strain evidence="7">CHK152-2871</strain>
    </source>
</reference>
<dbReference type="GO" id="GO:0003951">
    <property type="term" value="F:NAD+ kinase activity"/>
    <property type="evidence" value="ECO:0007669"/>
    <property type="project" value="UniProtKB-UniRule"/>
</dbReference>
<comment type="function">
    <text evidence="6">Involved in the regulation of the intracellular balance of NAD and NADP, and is a key enzyme in the biosynthesis of NADP. Catalyzes specifically the phosphorylation on 2'-hydroxyl of the adenosine moiety of NAD to yield NADP.</text>
</comment>
<feature type="binding site" evidence="6">
    <location>
        <begin position="162"/>
        <end position="167"/>
    </location>
    <ligand>
        <name>NAD(+)</name>
        <dbReference type="ChEBI" id="CHEBI:57540"/>
    </ligand>
</feature>
<dbReference type="GO" id="GO:0005524">
    <property type="term" value="F:ATP binding"/>
    <property type="evidence" value="ECO:0007669"/>
    <property type="project" value="UniProtKB-KW"/>
</dbReference>
<keyword evidence="1 6" id="KW-0808">Transferase</keyword>
<dbReference type="AlphaFoldDB" id="A0A9D1FJV7"/>
<dbReference type="EMBL" id="DVJQ01000066">
    <property type="protein sequence ID" value="HIS74909.1"/>
    <property type="molecule type" value="Genomic_DNA"/>
</dbReference>
<comment type="catalytic activity">
    <reaction evidence="5 6">
        <text>NAD(+) + ATP = ADP + NADP(+) + H(+)</text>
        <dbReference type="Rhea" id="RHEA:18629"/>
        <dbReference type="ChEBI" id="CHEBI:15378"/>
        <dbReference type="ChEBI" id="CHEBI:30616"/>
        <dbReference type="ChEBI" id="CHEBI:57540"/>
        <dbReference type="ChEBI" id="CHEBI:58349"/>
        <dbReference type="ChEBI" id="CHEBI:456216"/>
        <dbReference type="EC" id="2.7.1.23"/>
    </reaction>
</comment>
<keyword evidence="6" id="KW-0067">ATP-binding</keyword>
<feature type="binding site" evidence="6">
    <location>
        <begin position="54"/>
        <end position="55"/>
    </location>
    <ligand>
        <name>NAD(+)</name>
        <dbReference type="ChEBI" id="CHEBI:57540"/>
    </ligand>
</feature>
<reference evidence="7" key="2">
    <citation type="journal article" date="2021" name="PeerJ">
        <title>Extensive microbial diversity within the chicken gut microbiome revealed by metagenomics and culture.</title>
        <authorList>
            <person name="Gilroy R."/>
            <person name="Ravi A."/>
            <person name="Getino M."/>
            <person name="Pursley I."/>
            <person name="Horton D.L."/>
            <person name="Alikhan N.F."/>
            <person name="Baker D."/>
            <person name="Gharbi K."/>
            <person name="Hall N."/>
            <person name="Watson M."/>
            <person name="Adriaenssens E.M."/>
            <person name="Foster-Nyarko E."/>
            <person name="Jarju S."/>
            <person name="Secka A."/>
            <person name="Antonio M."/>
            <person name="Oren A."/>
            <person name="Chaudhuri R.R."/>
            <person name="La Ragione R."/>
            <person name="Hildebrand F."/>
            <person name="Pallen M.J."/>
        </authorList>
    </citation>
    <scope>NUCLEOTIDE SEQUENCE</scope>
    <source>
        <strain evidence="7">CHK152-2871</strain>
    </source>
</reference>
<keyword evidence="6" id="KW-0963">Cytoplasm</keyword>
<comment type="caution">
    <text evidence="6">Lacks conserved residue(s) required for the propagation of feature annotation.</text>
</comment>
<evidence type="ECO:0000256" key="6">
    <source>
        <dbReference type="HAMAP-Rule" id="MF_00361"/>
    </source>
</evidence>
<evidence type="ECO:0000313" key="8">
    <source>
        <dbReference type="Proteomes" id="UP000886865"/>
    </source>
</evidence>
<dbReference type="HAMAP" id="MF_00361">
    <property type="entry name" value="NAD_kinase"/>
    <property type="match status" value="1"/>
</dbReference>
<evidence type="ECO:0000256" key="2">
    <source>
        <dbReference type="ARBA" id="ARBA00022777"/>
    </source>
</evidence>
<dbReference type="Pfam" id="PF01513">
    <property type="entry name" value="NAD_kinase"/>
    <property type="match status" value="1"/>
</dbReference>
<dbReference type="GO" id="GO:0006741">
    <property type="term" value="P:NADP+ biosynthetic process"/>
    <property type="evidence" value="ECO:0007669"/>
    <property type="project" value="UniProtKB-UniRule"/>
</dbReference>
<feature type="binding site" evidence="6">
    <location>
        <position position="59"/>
    </location>
    <ligand>
        <name>NAD(+)</name>
        <dbReference type="ChEBI" id="CHEBI:57540"/>
    </ligand>
</feature>
<evidence type="ECO:0000256" key="1">
    <source>
        <dbReference type="ARBA" id="ARBA00022679"/>
    </source>
</evidence>
<dbReference type="SUPFAM" id="SSF111331">
    <property type="entry name" value="NAD kinase/diacylglycerol kinase-like"/>
    <property type="match status" value="1"/>
</dbReference>
<comment type="caution">
    <text evidence="7">The sequence shown here is derived from an EMBL/GenBank/DDBJ whole genome shotgun (WGS) entry which is preliminary data.</text>
</comment>
<dbReference type="PANTHER" id="PTHR20275">
    <property type="entry name" value="NAD KINASE"/>
    <property type="match status" value="1"/>
</dbReference>
<dbReference type="Gene3D" id="2.60.200.30">
    <property type="entry name" value="Probable inorganic polyphosphate/atp-NAD kinase, domain 2"/>
    <property type="match status" value="1"/>
</dbReference>
<comment type="similarity">
    <text evidence="6">Belongs to the NAD kinase family.</text>
</comment>
<evidence type="ECO:0000256" key="3">
    <source>
        <dbReference type="ARBA" id="ARBA00022857"/>
    </source>
</evidence>
<dbReference type="Pfam" id="PF20143">
    <property type="entry name" value="NAD_kinase_C"/>
    <property type="match status" value="1"/>
</dbReference>
<comment type="subcellular location">
    <subcellularLocation>
        <location evidence="6">Cytoplasm</location>
    </subcellularLocation>
</comment>
<feature type="binding site" evidence="6">
    <location>
        <begin position="121"/>
        <end position="122"/>
    </location>
    <ligand>
        <name>NAD(+)</name>
        <dbReference type="ChEBI" id="CHEBI:57540"/>
    </ligand>
</feature>
<dbReference type="Proteomes" id="UP000886865">
    <property type="component" value="Unassembled WGS sequence"/>
</dbReference>
<keyword evidence="6" id="KW-0547">Nucleotide-binding</keyword>
<keyword evidence="3 6" id="KW-0521">NADP</keyword>
<keyword evidence="4 6" id="KW-0520">NAD</keyword>
<evidence type="ECO:0000256" key="5">
    <source>
        <dbReference type="ARBA" id="ARBA00047925"/>
    </source>
</evidence>
<keyword evidence="2 6" id="KW-0418">Kinase</keyword>
<dbReference type="InterPro" id="IPR017437">
    <property type="entry name" value="ATP-NAD_kinase_PpnK-typ_C"/>
</dbReference>
<name>A0A9D1FJV7_9BACT</name>
<dbReference type="GO" id="GO:0019674">
    <property type="term" value="P:NAD+ metabolic process"/>
    <property type="evidence" value="ECO:0007669"/>
    <property type="project" value="InterPro"/>
</dbReference>
<dbReference type="PANTHER" id="PTHR20275:SF0">
    <property type="entry name" value="NAD KINASE"/>
    <property type="match status" value="1"/>
</dbReference>
<feature type="binding site" evidence="6">
    <location>
        <position position="221"/>
    </location>
    <ligand>
        <name>NAD(+)</name>
        <dbReference type="ChEBI" id="CHEBI:57540"/>
    </ligand>
</feature>
<dbReference type="GO" id="GO:0005737">
    <property type="term" value="C:cytoplasm"/>
    <property type="evidence" value="ECO:0007669"/>
    <property type="project" value="UniProtKB-SubCell"/>
</dbReference>
<evidence type="ECO:0000256" key="4">
    <source>
        <dbReference type="ARBA" id="ARBA00023027"/>
    </source>
</evidence>
<dbReference type="InterPro" id="IPR017438">
    <property type="entry name" value="ATP-NAD_kinase_N"/>
</dbReference>
<feature type="active site" description="Proton acceptor" evidence="6">
    <location>
        <position position="54"/>
    </location>
</feature>